<gene>
    <name evidence="1" type="ORF">CVIC9261_00580</name>
</gene>
<accession>A0ABZ2E823</accession>
<dbReference type="EMBL" id="CP144916">
    <property type="protein sequence ID" value="WWC41865.1"/>
    <property type="molecule type" value="Genomic_DNA"/>
</dbReference>
<dbReference type="RefSeq" id="WP_272893397.1">
    <property type="nucleotide sequence ID" value="NZ_CP144916.1"/>
</dbReference>
<keyword evidence="2" id="KW-1185">Reference proteome</keyword>
<protein>
    <submittedName>
        <fullName evidence="1">Uncharacterized protein</fullName>
    </submittedName>
</protein>
<evidence type="ECO:0000313" key="1">
    <source>
        <dbReference type="EMBL" id="WWC41865.1"/>
    </source>
</evidence>
<proteinExistence type="predicted"/>
<sequence>MNNSEIQNLKDGVESTSFYILDKFKIFQIDKSLMGGGITIAINY</sequence>
<organism evidence="1 2">
    <name type="scientific">Campylobacter vicugnae</name>
    <dbReference type="NCBI Taxonomy" id="1660076"/>
    <lineage>
        <taxon>Bacteria</taxon>
        <taxon>Pseudomonadati</taxon>
        <taxon>Campylobacterota</taxon>
        <taxon>Epsilonproteobacteria</taxon>
        <taxon>Campylobacterales</taxon>
        <taxon>Campylobacteraceae</taxon>
        <taxon>Campylobacter</taxon>
    </lineage>
</organism>
<evidence type="ECO:0000313" key="2">
    <source>
        <dbReference type="Proteomes" id="UP001318120"/>
    </source>
</evidence>
<name>A0ABZ2E823_9BACT</name>
<dbReference type="Proteomes" id="UP001318120">
    <property type="component" value="Chromosome"/>
</dbReference>
<reference evidence="1 2" key="1">
    <citation type="journal article" date="2017" name="Genome Biol. Evol.">
        <title>Comparative Genomic Analysis Identifies a Campylobacter Clade Deficient in Selenium Metabolism.</title>
        <authorList>
            <person name="Miller W.G."/>
            <person name="Yee E."/>
            <person name="Lopes B.S."/>
            <person name="Chapman M.H."/>
            <person name="Huynh S."/>
            <person name="Bono J.L."/>
            <person name="Parker C.T."/>
            <person name="Strachan N.J.C."/>
            <person name="Forbes K.J."/>
        </authorList>
    </citation>
    <scope>NUCLEOTIDE SEQUENCE [LARGE SCALE GENOMIC DNA]</scope>
    <source>
        <strain evidence="1 2">RM9261</strain>
    </source>
</reference>
<dbReference type="GeneID" id="93112560"/>